<dbReference type="PANTHER" id="PTHR34216:SF3">
    <property type="entry name" value="POLY-BETA-1,6-N-ACETYL-D-GLUCOSAMINE N-DEACETYLASE"/>
    <property type="match status" value="1"/>
</dbReference>
<comment type="similarity">
    <text evidence="3">Belongs to the polysaccharide deacetylase family.</text>
</comment>
<keyword evidence="10" id="KW-1185">Reference proteome</keyword>
<dbReference type="RefSeq" id="WP_197641987.1">
    <property type="nucleotide sequence ID" value="NZ_JAEACP010000002.1"/>
</dbReference>
<dbReference type="PANTHER" id="PTHR34216">
    <property type="match status" value="1"/>
</dbReference>
<dbReference type="Proteomes" id="UP001595445">
    <property type="component" value="Unassembled WGS sequence"/>
</dbReference>
<comment type="caution">
    <text evidence="9">The sequence shown here is derived from an EMBL/GenBank/DDBJ whole genome shotgun (WGS) entry which is preliminary data.</text>
</comment>
<keyword evidence="5 7" id="KW-0732">Signal</keyword>
<dbReference type="InterPro" id="IPR002509">
    <property type="entry name" value="NODB_dom"/>
</dbReference>
<organism evidence="9 10">
    <name type="scientific">Tabrizicola soli</name>
    <dbReference type="NCBI Taxonomy" id="2185115"/>
    <lineage>
        <taxon>Bacteria</taxon>
        <taxon>Pseudomonadati</taxon>
        <taxon>Pseudomonadota</taxon>
        <taxon>Alphaproteobacteria</taxon>
        <taxon>Rhodobacterales</taxon>
        <taxon>Paracoccaceae</taxon>
        <taxon>Tabrizicola</taxon>
    </lineage>
</organism>
<evidence type="ECO:0000256" key="3">
    <source>
        <dbReference type="ARBA" id="ARBA00010973"/>
    </source>
</evidence>
<feature type="signal peptide" evidence="7">
    <location>
        <begin position="1"/>
        <end position="19"/>
    </location>
</feature>
<comment type="function">
    <text evidence="1">Is involved in generating a small heat-stable compound (Nod), an acylated oligomer of N-acetylglucosamine, that stimulates mitosis in various plant protoplasts.</text>
</comment>
<dbReference type="InterPro" id="IPR051398">
    <property type="entry name" value="Polysacch_Deacetylase"/>
</dbReference>
<protein>
    <recommendedName>
        <fullName evidence="4">Chitooligosaccharide deacetylase</fullName>
    </recommendedName>
    <alternativeName>
        <fullName evidence="6">Nodulation protein B</fullName>
    </alternativeName>
</protein>
<gene>
    <name evidence="9" type="ORF">ACFOD6_06665</name>
</gene>
<feature type="domain" description="NodB homology" evidence="8">
    <location>
        <begin position="24"/>
        <end position="251"/>
    </location>
</feature>
<accession>A0ABV7DT32</accession>
<dbReference type="InterPro" id="IPR011330">
    <property type="entry name" value="Glyco_hydro/deAcase_b/a-brl"/>
</dbReference>
<evidence type="ECO:0000256" key="1">
    <source>
        <dbReference type="ARBA" id="ARBA00003236"/>
    </source>
</evidence>
<dbReference type="Pfam" id="PF01522">
    <property type="entry name" value="Polysacc_deac_1"/>
    <property type="match status" value="1"/>
</dbReference>
<evidence type="ECO:0000313" key="9">
    <source>
        <dbReference type="EMBL" id="MFC3085729.1"/>
    </source>
</evidence>
<comment type="subcellular location">
    <subcellularLocation>
        <location evidence="2">Secreted</location>
    </subcellularLocation>
</comment>
<dbReference type="CDD" id="cd10970">
    <property type="entry name" value="CE4_DAC_u1_6s"/>
    <property type="match status" value="1"/>
</dbReference>
<dbReference type="SUPFAM" id="SSF88713">
    <property type="entry name" value="Glycoside hydrolase/deacetylase"/>
    <property type="match status" value="1"/>
</dbReference>
<dbReference type="PROSITE" id="PS51677">
    <property type="entry name" value="NODB"/>
    <property type="match status" value="1"/>
</dbReference>
<dbReference type="Gene3D" id="3.20.20.370">
    <property type="entry name" value="Glycoside hydrolase/deacetylase"/>
    <property type="match status" value="1"/>
</dbReference>
<evidence type="ECO:0000256" key="7">
    <source>
        <dbReference type="SAM" id="SignalP"/>
    </source>
</evidence>
<sequence>MRIAVLAALLLGLCLPAGAGTRPGLVTITFDDASRAQYEHGLRLARDHGLVGTLFVPTGLIGDTRAPEDWTMTWDEVREFQAAGWEIGSHARSHTRLTEMEPAAMAAEVEGSAADITERTGVAPVSFSSPFGSFSDATLDVVMAHFRAHLSWQGHGGRNPRDAIDPRYIGRLEVVNTMTAAEVCGEMVASARDGTWLVLLFHGITPGEPGEYEVSAEMVDGIFSCAAFLDARGLIEVRTVRAALSELEAGQ</sequence>
<evidence type="ECO:0000256" key="5">
    <source>
        <dbReference type="ARBA" id="ARBA00022729"/>
    </source>
</evidence>
<dbReference type="EMBL" id="JBHRSM010000011">
    <property type="protein sequence ID" value="MFC3085729.1"/>
    <property type="molecule type" value="Genomic_DNA"/>
</dbReference>
<reference evidence="10" key="1">
    <citation type="journal article" date="2019" name="Int. J. Syst. Evol. Microbiol.">
        <title>The Global Catalogue of Microorganisms (GCM) 10K type strain sequencing project: providing services to taxonomists for standard genome sequencing and annotation.</title>
        <authorList>
            <consortium name="The Broad Institute Genomics Platform"/>
            <consortium name="The Broad Institute Genome Sequencing Center for Infectious Disease"/>
            <person name="Wu L."/>
            <person name="Ma J."/>
        </authorList>
    </citation>
    <scope>NUCLEOTIDE SEQUENCE [LARGE SCALE GENOMIC DNA]</scope>
    <source>
        <strain evidence="10">KCTC 62102</strain>
    </source>
</reference>
<feature type="chain" id="PRO_5045416186" description="Chitooligosaccharide deacetylase" evidence="7">
    <location>
        <begin position="20"/>
        <end position="251"/>
    </location>
</feature>
<evidence type="ECO:0000259" key="8">
    <source>
        <dbReference type="PROSITE" id="PS51677"/>
    </source>
</evidence>
<evidence type="ECO:0000256" key="6">
    <source>
        <dbReference type="ARBA" id="ARBA00032976"/>
    </source>
</evidence>
<name>A0ABV7DT32_9RHOB</name>
<evidence type="ECO:0000256" key="2">
    <source>
        <dbReference type="ARBA" id="ARBA00004613"/>
    </source>
</evidence>
<proteinExistence type="inferred from homology"/>
<evidence type="ECO:0000256" key="4">
    <source>
        <dbReference type="ARBA" id="ARBA00020071"/>
    </source>
</evidence>
<evidence type="ECO:0000313" key="10">
    <source>
        <dbReference type="Proteomes" id="UP001595445"/>
    </source>
</evidence>